<evidence type="ECO:0000313" key="2">
    <source>
        <dbReference type="Proteomes" id="UP000016960"/>
    </source>
</evidence>
<dbReference type="InterPro" id="IPR036188">
    <property type="entry name" value="FAD/NAD-bd_sf"/>
</dbReference>
<dbReference type="PANTHER" id="PTHR32098:SF5">
    <property type="entry name" value="LYCOPENE BETA_EPSILON CYCLASE PROTEIN"/>
    <property type="match status" value="1"/>
</dbReference>
<organism evidence="1 2">
    <name type="scientific">Rubidibacter lacunae KORDI 51-2</name>
    <dbReference type="NCBI Taxonomy" id="582515"/>
    <lineage>
        <taxon>Bacteria</taxon>
        <taxon>Bacillati</taxon>
        <taxon>Cyanobacteriota</taxon>
        <taxon>Cyanophyceae</taxon>
        <taxon>Oscillatoriophycideae</taxon>
        <taxon>Chroococcales</taxon>
        <taxon>Aphanothecaceae</taxon>
        <taxon>Rubidibacter</taxon>
    </lineage>
</organism>
<dbReference type="InParanoid" id="U5DTP9"/>
<reference evidence="1 2" key="1">
    <citation type="submission" date="2013-05" db="EMBL/GenBank/DDBJ databases">
        <title>Draft genome sequence of Rubidibacter lacunae KORDI 51-2.</title>
        <authorList>
            <person name="Choi D.H."/>
            <person name="Noh J.H."/>
            <person name="Kwon K.-K."/>
            <person name="Lee J.-H."/>
            <person name="Ryu J.-Y."/>
        </authorList>
    </citation>
    <scope>NUCLEOTIDE SEQUENCE [LARGE SCALE GENOMIC DNA]</scope>
    <source>
        <strain evidence="1 2">KORDI 51-2</strain>
    </source>
</reference>
<dbReference type="eggNOG" id="COG0644">
    <property type="taxonomic scope" value="Bacteria"/>
</dbReference>
<dbReference type="STRING" id="582515.KR51_00003660"/>
<dbReference type="Gene3D" id="3.50.50.60">
    <property type="entry name" value="FAD/NAD(P)-binding domain"/>
    <property type="match status" value="1"/>
</dbReference>
<dbReference type="EMBL" id="ASSJ01000004">
    <property type="protein sequence ID" value="ERN43050.1"/>
    <property type="molecule type" value="Genomic_DNA"/>
</dbReference>
<accession>U5DTP9</accession>
<comment type="caution">
    <text evidence="1">The sequence shown here is derived from an EMBL/GenBank/DDBJ whole genome shotgun (WGS) entry which is preliminary data.</text>
</comment>
<dbReference type="Proteomes" id="UP000016960">
    <property type="component" value="Unassembled WGS sequence"/>
</dbReference>
<protein>
    <submittedName>
        <fullName evidence="1">Uncharacterized protein</fullName>
    </submittedName>
</protein>
<dbReference type="PATRIC" id="fig|582515.4.peg.412"/>
<keyword evidence="2" id="KW-1185">Reference proteome</keyword>
<sequence>MSVTDRILSELPGNVASGLAAADRLWQTVRNGDAPVTEVVKTVSQPLNKLDCDLAICGGTLGIFIGAALQQRGWRVTLIERSILRGRDQEWNISRQELTSFLELNLLTEAELEQAIVTEYNPARVGFLGSPDVWVDNVLNIGIDPVFLLDRLKAQFLAAGGRLIERATFTNATVHPNGVLITAECGETLEVRSRLLVDAMGNFSPIARQARNGAPPDSACVVVGSCATGYPNNKTGDLLASFTSVEHQCQYFWEAFPARDGRTTYLFTYLDADRDRPSLRFFLDEYFRLLPHYQTVDLDRLNFKRVLFGFFPSYRQSPLRVPWARVLPIGDSAGLQSPVSFGGFGSLVRHLPRLTHGIDDALRTDALDCRDLALLQPYQPNIAVTWLFQRAMSIGLHQTIPEERTNNLLGAVFTVMERGGDRVLRPFLQDVVQFSALTQTLVLTAIAKPYVVLPVIPHVGIPALLDWSRHYAALALYTGLHALGPAIAPLARNLSPIAQYRVRRWLDAWKYGSGADYGRHAE</sequence>
<dbReference type="OrthoDB" id="418423at2"/>
<dbReference type="RefSeq" id="WP_022604145.1">
    <property type="nucleotide sequence ID" value="NZ_ASSJ01000004.1"/>
</dbReference>
<dbReference type="PANTHER" id="PTHR32098">
    <property type="entry name" value="LYCOPENE BETA/EPSILON CYCLASE PROTEIN"/>
    <property type="match status" value="1"/>
</dbReference>
<evidence type="ECO:0000313" key="1">
    <source>
        <dbReference type="EMBL" id="ERN43050.1"/>
    </source>
</evidence>
<gene>
    <name evidence="1" type="ORF">KR51_00003660</name>
</gene>
<dbReference type="AlphaFoldDB" id="U5DTP9"/>
<proteinExistence type="predicted"/>
<name>U5DTP9_9CHRO</name>
<dbReference type="SUPFAM" id="SSF51905">
    <property type="entry name" value="FAD/NAD(P)-binding domain"/>
    <property type="match status" value="1"/>
</dbReference>